<feature type="transmembrane region" description="Helical" evidence="1">
    <location>
        <begin position="342"/>
        <end position="366"/>
    </location>
</feature>
<evidence type="ECO:0000259" key="4">
    <source>
        <dbReference type="Pfam" id="PF20146"/>
    </source>
</evidence>
<dbReference type="InterPro" id="IPR002656">
    <property type="entry name" value="Acyl_transf_3_dom"/>
</dbReference>
<gene>
    <name evidence="5" type="ORF">WA026_019199</name>
</gene>
<accession>A0AAW1V2H8</accession>
<feature type="transmembrane region" description="Helical" evidence="1">
    <location>
        <begin position="499"/>
        <end position="519"/>
    </location>
</feature>
<dbReference type="EMBL" id="JARQZJ010000103">
    <property type="protein sequence ID" value="KAK9886942.1"/>
    <property type="molecule type" value="Genomic_DNA"/>
</dbReference>
<dbReference type="Pfam" id="PF20146">
    <property type="entry name" value="NRF"/>
    <property type="match status" value="1"/>
</dbReference>
<feature type="domain" description="Nose resistant-to-fluoxetine protein N-terminal" evidence="4">
    <location>
        <begin position="45"/>
        <end position="165"/>
    </location>
</feature>
<feature type="signal peptide" evidence="2">
    <location>
        <begin position="1"/>
        <end position="16"/>
    </location>
</feature>
<feature type="transmembrane region" description="Helical" evidence="1">
    <location>
        <begin position="259"/>
        <end position="278"/>
    </location>
</feature>
<evidence type="ECO:0000259" key="3">
    <source>
        <dbReference type="Pfam" id="PF01757"/>
    </source>
</evidence>
<reference evidence="5 6" key="1">
    <citation type="submission" date="2023-03" db="EMBL/GenBank/DDBJ databases">
        <title>Genome insight into feeding habits of ladybird beetles.</title>
        <authorList>
            <person name="Li H.-S."/>
            <person name="Huang Y.-H."/>
            <person name="Pang H."/>
        </authorList>
    </citation>
    <scope>NUCLEOTIDE SEQUENCE [LARGE SCALE GENOMIC DNA]</scope>
    <source>
        <strain evidence="5">SYSU_2023b</strain>
        <tissue evidence="5">Whole body</tissue>
    </source>
</reference>
<feature type="transmembrane region" description="Helical" evidence="1">
    <location>
        <begin position="576"/>
        <end position="593"/>
    </location>
</feature>
<dbReference type="AlphaFoldDB" id="A0AAW1V2H8"/>
<organism evidence="5 6">
    <name type="scientific">Henosepilachna vigintioctopunctata</name>
    <dbReference type="NCBI Taxonomy" id="420089"/>
    <lineage>
        <taxon>Eukaryota</taxon>
        <taxon>Metazoa</taxon>
        <taxon>Ecdysozoa</taxon>
        <taxon>Arthropoda</taxon>
        <taxon>Hexapoda</taxon>
        <taxon>Insecta</taxon>
        <taxon>Pterygota</taxon>
        <taxon>Neoptera</taxon>
        <taxon>Endopterygota</taxon>
        <taxon>Coleoptera</taxon>
        <taxon>Polyphaga</taxon>
        <taxon>Cucujiformia</taxon>
        <taxon>Coccinelloidea</taxon>
        <taxon>Coccinellidae</taxon>
        <taxon>Epilachninae</taxon>
        <taxon>Epilachnini</taxon>
        <taxon>Henosepilachna</taxon>
    </lineage>
</organism>
<dbReference type="InterPro" id="IPR052728">
    <property type="entry name" value="O2_lipid_transport_reg"/>
</dbReference>
<comment type="caution">
    <text evidence="5">The sequence shown here is derived from an EMBL/GenBank/DDBJ whole genome shotgun (WGS) entry which is preliminary data.</text>
</comment>
<feature type="transmembrane region" description="Helical" evidence="1">
    <location>
        <begin position="471"/>
        <end position="487"/>
    </location>
</feature>
<sequence>MKIYLLLFLLVSCASAILEKECLQRVENVKTIGAKCSDQLKVLCQRHDILFTFWDASSRFLRTGLTYTSPQDMGNYDECMKVDELVGETNILGKFCLFQWGTQVPKKGLEELVAGMEIYPHLKEAETFIEGKLEGNITTADSENILLTGSVCISDGCSPEEFNEVFKTHLYPVIPLNKFDCVTKNSNRDLTTPELIGTICLAVVVLTMVSCTIIHIVYHYNNIGEINDFVKGFSAFYNGTKLISISTDNVNQIHCMDGLRFISILWIIAGHGYVTYVQKPLYNNSVTEEWKSHLYSQYIQAAIFAVDTFFFLSGFLLTYGYLKKVNNKTVGQQITVIPLNILLRYLRLTPAVGAMFLLSVSSLKLLGDGPLWDMMMDMVHANCNKYWWRFFLYFQNFYPDDLCYTQTWYLSADMQMFVFAPLVLIPITILIKDKLPLVMTGLITLTVFFVGITIAIPYIFTDYSNEYNTHSRVSSYLVGMIGGVIFHRNRGKVIKINRIVNLILWVITFAVMMFLVLYHQEVTQYPTKLKSTLFGAIYEPIWCTCILWIVFSCYHGYGGIVNWFLSNGLCQIGARLSYCLYVLHTMVIIYSIATTRTLSYFSDYVMINTVGGYVNTSILLSIFWTLTFEGPVIMFNKKLFQWIGSPKEERKTTKELYEEI</sequence>
<protein>
    <submittedName>
        <fullName evidence="5">Uncharacterized protein</fullName>
    </submittedName>
</protein>
<dbReference type="GO" id="GO:0016747">
    <property type="term" value="F:acyltransferase activity, transferring groups other than amino-acyl groups"/>
    <property type="evidence" value="ECO:0007669"/>
    <property type="project" value="InterPro"/>
</dbReference>
<proteinExistence type="predicted"/>
<feature type="transmembrane region" description="Helical" evidence="1">
    <location>
        <begin position="539"/>
        <end position="564"/>
    </location>
</feature>
<feature type="transmembrane region" description="Helical" evidence="1">
    <location>
        <begin position="438"/>
        <end position="459"/>
    </location>
</feature>
<dbReference type="Proteomes" id="UP001431783">
    <property type="component" value="Unassembled WGS sequence"/>
</dbReference>
<dbReference type="PANTHER" id="PTHR11161">
    <property type="entry name" value="O-ACYLTRANSFERASE"/>
    <property type="match status" value="1"/>
</dbReference>
<feature type="chain" id="PRO_5043788769" evidence="2">
    <location>
        <begin position="17"/>
        <end position="660"/>
    </location>
</feature>
<feature type="transmembrane region" description="Helical" evidence="1">
    <location>
        <begin position="414"/>
        <end position="431"/>
    </location>
</feature>
<feature type="transmembrane region" description="Helical" evidence="1">
    <location>
        <begin position="298"/>
        <end position="322"/>
    </location>
</feature>
<feature type="transmembrane region" description="Helical" evidence="1">
    <location>
        <begin position="613"/>
        <end position="635"/>
    </location>
</feature>
<feature type="domain" description="Acyltransferase 3" evidence="3">
    <location>
        <begin position="254"/>
        <end position="607"/>
    </location>
</feature>
<name>A0AAW1V2H8_9CUCU</name>
<feature type="transmembrane region" description="Helical" evidence="1">
    <location>
        <begin position="195"/>
        <end position="218"/>
    </location>
</feature>
<keyword evidence="1" id="KW-0472">Membrane</keyword>
<keyword evidence="6" id="KW-1185">Reference proteome</keyword>
<keyword evidence="2" id="KW-0732">Signal</keyword>
<dbReference type="InterPro" id="IPR006621">
    <property type="entry name" value="Nose-resist-to-fluoxetine_N"/>
</dbReference>
<evidence type="ECO:0000256" key="2">
    <source>
        <dbReference type="SAM" id="SignalP"/>
    </source>
</evidence>
<dbReference type="Pfam" id="PF01757">
    <property type="entry name" value="Acyl_transf_3"/>
    <property type="match status" value="1"/>
</dbReference>
<dbReference type="PANTHER" id="PTHR11161:SF72">
    <property type="entry name" value="FI21449P1"/>
    <property type="match status" value="1"/>
</dbReference>
<evidence type="ECO:0000256" key="1">
    <source>
        <dbReference type="SAM" id="Phobius"/>
    </source>
</evidence>
<evidence type="ECO:0000313" key="6">
    <source>
        <dbReference type="Proteomes" id="UP001431783"/>
    </source>
</evidence>
<keyword evidence="1" id="KW-0812">Transmembrane</keyword>
<keyword evidence="1" id="KW-1133">Transmembrane helix</keyword>
<evidence type="ECO:0000313" key="5">
    <source>
        <dbReference type="EMBL" id="KAK9886942.1"/>
    </source>
</evidence>